<dbReference type="InterPro" id="IPR043128">
    <property type="entry name" value="Rev_trsase/Diguanyl_cyclase"/>
</dbReference>
<dbReference type="InterPro" id="IPR050469">
    <property type="entry name" value="Diguanylate_Cyclase"/>
</dbReference>
<name>A0ABV1HDW1_9FIRM</name>
<dbReference type="Gene3D" id="3.30.70.270">
    <property type="match status" value="1"/>
</dbReference>
<dbReference type="EC" id="2.7.7.65" evidence="2"/>
<dbReference type="InterPro" id="IPR000160">
    <property type="entry name" value="GGDEF_dom"/>
</dbReference>
<accession>A0ABV1HDW1</accession>
<dbReference type="Pfam" id="PF00990">
    <property type="entry name" value="GGDEF"/>
    <property type="match status" value="1"/>
</dbReference>
<dbReference type="SUPFAM" id="SSF55073">
    <property type="entry name" value="Nucleotide cyclase"/>
    <property type="match status" value="1"/>
</dbReference>
<evidence type="ECO:0000259" key="1">
    <source>
        <dbReference type="PROSITE" id="PS50887"/>
    </source>
</evidence>
<dbReference type="RefSeq" id="WP_353530911.1">
    <property type="nucleotide sequence ID" value="NZ_JBBMEX010000007.1"/>
</dbReference>
<dbReference type="PANTHER" id="PTHR45138:SF9">
    <property type="entry name" value="DIGUANYLATE CYCLASE DGCM-RELATED"/>
    <property type="match status" value="1"/>
</dbReference>
<dbReference type="NCBIfam" id="TIGR00254">
    <property type="entry name" value="GGDEF"/>
    <property type="match status" value="1"/>
</dbReference>
<dbReference type="EMBL" id="JBBMEX010000007">
    <property type="protein sequence ID" value="MEQ2557900.1"/>
    <property type="molecule type" value="Genomic_DNA"/>
</dbReference>
<organism evidence="2 3">
    <name type="scientific">Maccoyibacter intestinihominis</name>
    <dbReference type="NCBI Taxonomy" id="3133499"/>
    <lineage>
        <taxon>Bacteria</taxon>
        <taxon>Bacillati</taxon>
        <taxon>Bacillota</taxon>
        <taxon>Clostridia</taxon>
        <taxon>Lachnospirales</taxon>
        <taxon>Lachnospiraceae</taxon>
        <taxon>Maccoyibacter</taxon>
    </lineage>
</organism>
<evidence type="ECO:0000313" key="2">
    <source>
        <dbReference type="EMBL" id="MEQ2557900.1"/>
    </source>
</evidence>
<feature type="domain" description="GGDEF" evidence="1">
    <location>
        <begin position="1"/>
        <end position="108"/>
    </location>
</feature>
<proteinExistence type="predicted"/>
<dbReference type="Proteomes" id="UP001454489">
    <property type="component" value="Unassembled WGS sequence"/>
</dbReference>
<sequence>MNDKYGHAEGDNALISIAECMIQLAGEYNIFVARYGGDEFMMLDYGTELLEPVRVMERLHFLIAKKCEEKKIREQVLYPWGIPWGEDLVSFYHNLHYGLFLIKACPVA</sequence>
<dbReference type="PANTHER" id="PTHR45138">
    <property type="entry name" value="REGULATORY COMPONENTS OF SENSORY TRANSDUCTION SYSTEM"/>
    <property type="match status" value="1"/>
</dbReference>
<evidence type="ECO:0000313" key="3">
    <source>
        <dbReference type="Proteomes" id="UP001454489"/>
    </source>
</evidence>
<reference evidence="2 3" key="1">
    <citation type="submission" date="2024-03" db="EMBL/GenBank/DDBJ databases">
        <title>Human intestinal bacterial collection.</title>
        <authorList>
            <person name="Pauvert C."/>
            <person name="Hitch T.C.A."/>
            <person name="Clavel T."/>
        </authorList>
    </citation>
    <scope>NUCLEOTIDE SEQUENCE [LARGE SCALE GENOMIC DNA]</scope>
    <source>
        <strain evidence="2 3">CLA-AA-H185</strain>
    </source>
</reference>
<comment type="caution">
    <text evidence="2">The sequence shown here is derived from an EMBL/GenBank/DDBJ whole genome shotgun (WGS) entry which is preliminary data.</text>
</comment>
<dbReference type="PROSITE" id="PS50887">
    <property type="entry name" value="GGDEF"/>
    <property type="match status" value="1"/>
</dbReference>
<protein>
    <submittedName>
        <fullName evidence="2">Diguanylate cyclase</fullName>
        <ecNumber evidence="2">2.7.7.65</ecNumber>
    </submittedName>
</protein>
<gene>
    <name evidence="2" type="ORF">WMO43_08470</name>
</gene>
<keyword evidence="2" id="KW-0548">Nucleotidyltransferase</keyword>
<dbReference type="GO" id="GO:0052621">
    <property type="term" value="F:diguanylate cyclase activity"/>
    <property type="evidence" value="ECO:0007669"/>
    <property type="project" value="UniProtKB-EC"/>
</dbReference>
<keyword evidence="2" id="KW-0808">Transferase</keyword>
<keyword evidence="3" id="KW-1185">Reference proteome</keyword>
<dbReference type="InterPro" id="IPR029787">
    <property type="entry name" value="Nucleotide_cyclase"/>
</dbReference>